<feature type="region of interest" description="Disordered" evidence="1">
    <location>
        <begin position="165"/>
        <end position="202"/>
    </location>
</feature>
<dbReference type="OrthoDB" id="449052at2759"/>
<keyword evidence="3" id="KW-1185">Reference proteome</keyword>
<feature type="region of interest" description="Disordered" evidence="1">
    <location>
        <begin position="72"/>
        <end position="95"/>
    </location>
</feature>
<organism evidence="3">
    <name type="scientific">Acromyrmex echinatior</name>
    <name type="common">Panamanian leafcutter ant</name>
    <name type="synonym">Acromyrmex octospinosus echinatior</name>
    <dbReference type="NCBI Taxonomy" id="103372"/>
    <lineage>
        <taxon>Eukaryota</taxon>
        <taxon>Metazoa</taxon>
        <taxon>Ecdysozoa</taxon>
        <taxon>Arthropoda</taxon>
        <taxon>Hexapoda</taxon>
        <taxon>Insecta</taxon>
        <taxon>Pterygota</taxon>
        <taxon>Neoptera</taxon>
        <taxon>Endopterygota</taxon>
        <taxon>Hymenoptera</taxon>
        <taxon>Apocrita</taxon>
        <taxon>Aculeata</taxon>
        <taxon>Formicoidea</taxon>
        <taxon>Formicidae</taxon>
        <taxon>Myrmicinae</taxon>
        <taxon>Acromyrmex</taxon>
    </lineage>
</organism>
<evidence type="ECO:0000313" key="2">
    <source>
        <dbReference type="EMBL" id="EGI58983.1"/>
    </source>
</evidence>
<feature type="compositionally biased region" description="Basic and acidic residues" evidence="1">
    <location>
        <begin position="139"/>
        <end position="151"/>
    </location>
</feature>
<dbReference type="eggNOG" id="ENOG502SXVV">
    <property type="taxonomic scope" value="Eukaryota"/>
</dbReference>
<sequence>MHGINHLLSHHHHGTDNGGDTRSSISSSASSDIRNQDTKFLQELLNHNDQQQQQQDSNRLYLHERHMSRGSVSSAYSYGSSSYGSSYGSNSSNHQQSVYHTVHGNIHHHPFHHYHHYYQYHHRTASTGKASPTSPSPTNEHEKQHHHHSIQEMIRHFGRRLGHIRRQSESHESPKKRGEDFRNRSQSLDGGARHCPPIGPQETDCETTYRIYESILRQGAHRRSSLDPTARRLSLGTPAIPHRASDACLDPVHAAILFRDARGISDLQTSIRALSADDKSERFGAGLDGVIQLSTSYRAWRRVTAEEADDGRGKPPGSRRFVHLSSLLFAGVLVTEDSFAAIRTLP</sequence>
<feature type="region of interest" description="Disordered" evidence="1">
    <location>
        <begin position="122"/>
        <end position="151"/>
    </location>
</feature>
<name>F4X3F5_ACREC</name>
<gene>
    <name evidence="2" type="ORF">G5I_12838</name>
</gene>
<dbReference type="AlphaFoldDB" id="F4X3F5"/>
<dbReference type="InParanoid" id="F4X3F5"/>
<reference evidence="2" key="1">
    <citation type="submission" date="2011-02" db="EMBL/GenBank/DDBJ databases">
        <title>The genome of the leaf-cutting ant Acromyrmex echinatior suggests key adaptations to social evolution and fungus farming.</title>
        <authorList>
            <person name="Nygaard S."/>
            <person name="Zhang G."/>
        </authorList>
    </citation>
    <scope>NUCLEOTIDE SEQUENCE</scope>
</reference>
<feature type="region of interest" description="Disordered" evidence="1">
    <location>
        <begin position="1"/>
        <end position="33"/>
    </location>
</feature>
<dbReference type="EMBL" id="GL888613">
    <property type="protein sequence ID" value="EGI58983.1"/>
    <property type="molecule type" value="Genomic_DNA"/>
</dbReference>
<evidence type="ECO:0000256" key="1">
    <source>
        <dbReference type="SAM" id="MobiDB-lite"/>
    </source>
</evidence>
<evidence type="ECO:0000313" key="3">
    <source>
        <dbReference type="Proteomes" id="UP000007755"/>
    </source>
</evidence>
<dbReference type="STRING" id="103372.F4X3F5"/>
<feature type="compositionally biased region" description="Low complexity" evidence="1">
    <location>
        <begin position="72"/>
        <end position="92"/>
    </location>
</feature>
<dbReference type="Proteomes" id="UP000007755">
    <property type="component" value="Unassembled WGS sequence"/>
</dbReference>
<feature type="compositionally biased region" description="Basic and acidic residues" evidence="1">
    <location>
        <begin position="166"/>
        <end position="183"/>
    </location>
</feature>
<protein>
    <submittedName>
        <fullName evidence="2">Uncharacterized protein</fullName>
    </submittedName>
</protein>
<feature type="compositionally biased region" description="Polar residues" evidence="1">
    <location>
        <begin position="125"/>
        <end position="138"/>
    </location>
</feature>
<accession>F4X3F5</accession>
<proteinExistence type="predicted"/>